<name>A0A1Z1M0F1_9FLOR</name>
<dbReference type="RefSeq" id="YP_009391385.1">
    <property type="nucleotide sequence ID" value="NC_035258.1"/>
</dbReference>
<evidence type="ECO:0000256" key="3">
    <source>
        <dbReference type="ARBA" id="ARBA00022741"/>
    </source>
</evidence>
<comment type="domain">
    <text evidence="6">The N-terminal region contains the highly conserved SGGXDS motif, predicted to be a P-loop motif involved in ATP binding.</text>
</comment>
<evidence type="ECO:0000256" key="5">
    <source>
        <dbReference type="ARBA" id="ARBA00048539"/>
    </source>
</evidence>
<geneLocation type="chloroplast" evidence="8"/>
<keyword evidence="4 6" id="KW-0067">ATP-binding</keyword>
<dbReference type="InterPro" id="IPR012094">
    <property type="entry name" value="tRNA_Ile_lys_synt"/>
</dbReference>
<dbReference type="NCBIfam" id="TIGR02432">
    <property type="entry name" value="lysidine_TilS_N"/>
    <property type="match status" value="1"/>
</dbReference>
<dbReference type="PANTHER" id="PTHR43033:SF1">
    <property type="entry name" value="TRNA(ILE)-LYSIDINE SYNTHASE-RELATED"/>
    <property type="match status" value="1"/>
</dbReference>
<dbReference type="AlphaFoldDB" id="A0A1Z1M0F1"/>
<dbReference type="CDD" id="cd01992">
    <property type="entry name" value="TilS_N"/>
    <property type="match status" value="1"/>
</dbReference>
<dbReference type="GO" id="GO:0005524">
    <property type="term" value="F:ATP binding"/>
    <property type="evidence" value="ECO:0007669"/>
    <property type="project" value="UniProtKB-UniRule"/>
</dbReference>
<keyword evidence="8" id="KW-0934">Plastid</keyword>
<dbReference type="GO" id="GO:0006400">
    <property type="term" value="P:tRNA modification"/>
    <property type="evidence" value="ECO:0007669"/>
    <property type="project" value="UniProtKB-UniRule"/>
</dbReference>
<keyword evidence="1 6" id="KW-0436">Ligase</keyword>
<dbReference type="GO" id="GO:0032267">
    <property type="term" value="F:tRNA(Ile)-lysidine synthase activity"/>
    <property type="evidence" value="ECO:0007669"/>
    <property type="project" value="UniProtKB-EC"/>
</dbReference>
<comment type="subcellular location">
    <subcellularLocation>
        <location evidence="6">Plastid</location>
        <location evidence="6">Chloroplast</location>
    </subcellularLocation>
</comment>
<dbReference type="Pfam" id="PF01171">
    <property type="entry name" value="ATP_bind_3"/>
    <property type="match status" value="1"/>
</dbReference>
<reference evidence="8" key="1">
    <citation type="journal article" date="2017" name="J. Phycol.">
        <title>Analysis of chloroplast genomes and a supermatrix inform reclassification of the Rhodomelaceae (Rhodophyta).</title>
        <authorList>
            <person name="Diaz-Tapia P."/>
            <person name="Maggs C.A."/>
            <person name="West J.A."/>
            <person name="Verbruggen H."/>
        </authorList>
    </citation>
    <scope>NUCLEOTIDE SEQUENCE</scope>
    <source>
        <strain evidence="8">HV1445</strain>
    </source>
</reference>
<dbReference type="SUPFAM" id="SSF52402">
    <property type="entry name" value="Adenine nucleotide alpha hydrolases-like"/>
    <property type="match status" value="1"/>
</dbReference>
<keyword evidence="3 6" id="KW-0547">Nucleotide-binding</keyword>
<evidence type="ECO:0000256" key="4">
    <source>
        <dbReference type="ARBA" id="ARBA00022840"/>
    </source>
</evidence>
<feature type="domain" description="tRNA(Ile)-lysidine/2-thiocytidine synthase N-terminal" evidence="7">
    <location>
        <begin position="21"/>
        <end position="200"/>
    </location>
</feature>
<dbReference type="InterPro" id="IPR014729">
    <property type="entry name" value="Rossmann-like_a/b/a_fold"/>
</dbReference>
<comment type="similarity">
    <text evidence="6">Belongs to the tRNA(Ile)-lysidine synthase family.</text>
</comment>
<comment type="catalytic activity">
    <reaction evidence="5 6">
        <text>cytidine(34) in tRNA(Ile2) + L-lysine + ATP = lysidine(34) in tRNA(Ile2) + AMP + diphosphate + H(+)</text>
        <dbReference type="Rhea" id="RHEA:43744"/>
        <dbReference type="Rhea" id="RHEA-COMP:10625"/>
        <dbReference type="Rhea" id="RHEA-COMP:10670"/>
        <dbReference type="ChEBI" id="CHEBI:15378"/>
        <dbReference type="ChEBI" id="CHEBI:30616"/>
        <dbReference type="ChEBI" id="CHEBI:32551"/>
        <dbReference type="ChEBI" id="CHEBI:33019"/>
        <dbReference type="ChEBI" id="CHEBI:82748"/>
        <dbReference type="ChEBI" id="CHEBI:83665"/>
        <dbReference type="ChEBI" id="CHEBI:456215"/>
        <dbReference type="EC" id="6.3.4.19"/>
    </reaction>
</comment>
<dbReference type="GeneID" id="33352982"/>
<keyword evidence="2 6" id="KW-0819">tRNA processing</keyword>
<evidence type="ECO:0000256" key="1">
    <source>
        <dbReference type="ARBA" id="ARBA00022598"/>
    </source>
</evidence>
<dbReference type="EC" id="6.3.4.19" evidence="6"/>
<dbReference type="EMBL" id="MF101409">
    <property type="protein sequence ID" value="ARW59529.1"/>
    <property type="molecule type" value="Genomic_DNA"/>
</dbReference>
<dbReference type="HAMAP" id="MF_01161">
    <property type="entry name" value="tRNA_Ile_lys_synt"/>
    <property type="match status" value="1"/>
</dbReference>
<comment type="function">
    <text evidence="6">Ligates lysine onto the cytidine present at position 34 of the AUA codon-specific tRNA(Ile) that contains the anticodon CAU, in an ATP-dependent manner. Cytidine is converted to lysidine, thus changing the amino acid specificity of the tRNA from methionine to isoleucine.</text>
</comment>
<dbReference type="InterPro" id="IPR012795">
    <property type="entry name" value="tRNA_Ile_lys_synt_N"/>
</dbReference>
<dbReference type="GO" id="GO:0009507">
    <property type="term" value="C:chloroplast"/>
    <property type="evidence" value="ECO:0007669"/>
    <property type="project" value="UniProtKB-SubCell"/>
</dbReference>
<dbReference type="PANTHER" id="PTHR43033">
    <property type="entry name" value="TRNA(ILE)-LYSIDINE SYNTHASE-RELATED"/>
    <property type="match status" value="1"/>
</dbReference>
<dbReference type="InterPro" id="IPR011063">
    <property type="entry name" value="TilS/TtcA_N"/>
</dbReference>
<sequence>MHKYFSTIMEYITNQYSNESLLIAISGGQDSICLVKLMNNFDLKEKKCKQIDYIHIDHQWTKESKKQAEYIISYLKSLRKKVSIYQIKKTSLSEKISRLYRYHIIINHAIRYKYRIVLTAHTKTDKIETFFLNLIRGTTTEGTTALNLCRMIGHKTMLGRPLIYMDRQFTKFICRKYFLPLWSDNSNYNYSIKRNRVRNELIPYLRKYYNKKIDNNVLNFLNNCKYNNEYIKQKIIKTYLQHKHDKYVALNHKCLKKQHIIMQVKIIQFFLYHSINLFINKSRLISFINQLKKVKDKKCFTLVSNNISILGTNQWIYLRYHNISILNN</sequence>
<protein>
    <recommendedName>
        <fullName evidence="6">tRNA(Ile)-lysidine synthase, chloroplastic</fullName>
        <ecNumber evidence="6">6.3.4.19</ecNumber>
    </recommendedName>
    <alternativeName>
        <fullName evidence="6">tRNA(Ile)-2-lysyl-cytidine synthase</fullName>
    </alternativeName>
    <alternativeName>
        <fullName evidence="6">tRNA(Ile)-lysidine synthetase</fullName>
    </alternativeName>
</protein>
<organism evidence="8">
    <name type="scientific">Platysiphonia delicata</name>
    <dbReference type="NCBI Taxonomy" id="2006979"/>
    <lineage>
        <taxon>Eukaryota</taxon>
        <taxon>Rhodophyta</taxon>
        <taxon>Florideophyceae</taxon>
        <taxon>Rhodymeniophycidae</taxon>
        <taxon>Ceramiales</taxon>
        <taxon>Delesseriaceae</taxon>
        <taxon>Platysiphonia</taxon>
    </lineage>
</organism>
<dbReference type="Gene3D" id="3.40.50.620">
    <property type="entry name" value="HUPs"/>
    <property type="match status" value="1"/>
</dbReference>
<evidence type="ECO:0000259" key="7">
    <source>
        <dbReference type="Pfam" id="PF01171"/>
    </source>
</evidence>
<evidence type="ECO:0000256" key="6">
    <source>
        <dbReference type="HAMAP-Rule" id="MF_01161"/>
    </source>
</evidence>
<proteinExistence type="inferred from homology"/>
<gene>
    <name evidence="6 8" type="primary">tilS</name>
</gene>
<accession>A0A1Z1M0F1</accession>
<keyword evidence="8" id="KW-0150">Chloroplast</keyword>
<feature type="binding site" evidence="6">
    <location>
        <begin position="26"/>
        <end position="31"/>
    </location>
    <ligand>
        <name>ATP</name>
        <dbReference type="ChEBI" id="CHEBI:30616"/>
    </ligand>
</feature>
<evidence type="ECO:0000256" key="2">
    <source>
        <dbReference type="ARBA" id="ARBA00022694"/>
    </source>
</evidence>
<evidence type="ECO:0000313" key="8">
    <source>
        <dbReference type="EMBL" id="ARW59529.1"/>
    </source>
</evidence>